<dbReference type="EMBL" id="JAHXRI010000007">
    <property type="protein sequence ID" value="MBZ1350641.1"/>
    <property type="molecule type" value="Genomic_DNA"/>
</dbReference>
<dbReference type="AlphaFoldDB" id="A0A953NCC0"/>
<evidence type="ECO:0000256" key="1">
    <source>
        <dbReference type="ARBA" id="ARBA00022676"/>
    </source>
</evidence>
<dbReference type="Pfam" id="PF00534">
    <property type="entry name" value="Glycos_transf_1"/>
    <property type="match status" value="1"/>
</dbReference>
<evidence type="ECO:0000256" key="2">
    <source>
        <dbReference type="ARBA" id="ARBA00022679"/>
    </source>
</evidence>
<dbReference type="RefSeq" id="WP_259661059.1">
    <property type="nucleotide sequence ID" value="NZ_JAHXRI010000007.1"/>
</dbReference>
<proteinExistence type="predicted"/>
<dbReference type="PANTHER" id="PTHR12526:SF510">
    <property type="entry name" value="D-INOSITOL 3-PHOSPHATE GLYCOSYLTRANSFERASE"/>
    <property type="match status" value="1"/>
</dbReference>
<keyword evidence="1" id="KW-0328">Glycosyltransferase</keyword>
<dbReference type="InterPro" id="IPR001296">
    <property type="entry name" value="Glyco_trans_1"/>
</dbReference>
<comment type="caution">
    <text evidence="5">The sequence shown here is derived from an EMBL/GenBank/DDBJ whole genome shotgun (WGS) entry which is preliminary data.</text>
</comment>
<name>A0A953NCC0_9BURK</name>
<keyword evidence="2" id="KW-0808">Transferase</keyword>
<dbReference type="PANTHER" id="PTHR12526">
    <property type="entry name" value="GLYCOSYLTRANSFERASE"/>
    <property type="match status" value="1"/>
</dbReference>
<dbReference type="InterPro" id="IPR028098">
    <property type="entry name" value="Glyco_trans_4-like_N"/>
</dbReference>
<feature type="domain" description="Glycosyltransferase subfamily 4-like N-terminal" evidence="4">
    <location>
        <begin position="23"/>
        <end position="178"/>
    </location>
</feature>
<evidence type="ECO:0000313" key="5">
    <source>
        <dbReference type="EMBL" id="MBZ1350641.1"/>
    </source>
</evidence>
<dbReference type="SUPFAM" id="SSF53756">
    <property type="entry name" value="UDP-Glycosyltransferase/glycogen phosphorylase"/>
    <property type="match status" value="1"/>
</dbReference>
<organism evidence="5 6">
    <name type="scientific">Zwartia hollandica</name>
    <dbReference type="NCBI Taxonomy" id="324606"/>
    <lineage>
        <taxon>Bacteria</taxon>
        <taxon>Pseudomonadati</taxon>
        <taxon>Pseudomonadota</taxon>
        <taxon>Betaproteobacteria</taxon>
        <taxon>Burkholderiales</taxon>
        <taxon>Alcaligenaceae</taxon>
        <taxon>Zwartia</taxon>
    </lineage>
</organism>
<keyword evidence="6" id="KW-1185">Reference proteome</keyword>
<dbReference type="Pfam" id="PF13439">
    <property type="entry name" value="Glyco_transf_4"/>
    <property type="match status" value="1"/>
</dbReference>
<gene>
    <name evidence="5" type="ORF">KZZ10_08290</name>
</gene>
<protein>
    <submittedName>
        <fullName evidence="5">Glycosyltransferase family 4 protein</fullName>
    </submittedName>
</protein>
<feature type="domain" description="Glycosyl transferase family 1" evidence="3">
    <location>
        <begin position="191"/>
        <end position="354"/>
    </location>
</feature>
<dbReference type="GO" id="GO:0016757">
    <property type="term" value="F:glycosyltransferase activity"/>
    <property type="evidence" value="ECO:0007669"/>
    <property type="project" value="UniProtKB-KW"/>
</dbReference>
<sequence>MKTVDVPKRLRIALLTERFGQKFGGAESYAVSLFRILAQRHDVTVFAREFDHDLPVKQHLISIPCWCPNWLRLWLFSARCHALTQTGFDVIHSHTNAGSANIQLMHVSPVRYRRFFNRTLFQKLLVWLTPVQVAYLWLEAQAVKPTPGHVLVTVAPLVKQQLQLAYGRDIAVEVVTPGAESVLPNEEVRQRVRAELGWGPQDIGCLLVARNPLRKGLLAVLRAMLLLPSTFRLAVVGAGADVQQVLATQFPALLERVRLVPATPEVSPYYLSADVYVHPTLQDSFGMAPLEAMAHGLPVVLSGTAYCGFAQYVTHQENAWVLLDPQDAEQIAAGLRALGTDPTVRERLITQATKLVADFSWTAIADQYENLYAKSLAERA</sequence>
<evidence type="ECO:0000313" key="6">
    <source>
        <dbReference type="Proteomes" id="UP000739565"/>
    </source>
</evidence>
<evidence type="ECO:0000259" key="4">
    <source>
        <dbReference type="Pfam" id="PF13439"/>
    </source>
</evidence>
<accession>A0A953NCC0</accession>
<dbReference type="Proteomes" id="UP000739565">
    <property type="component" value="Unassembled WGS sequence"/>
</dbReference>
<dbReference type="CDD" id="cd03801">
    <property type="entry name" value="GT4_PimA-like"/>
    <property type="match status" value="1"/>
</dbReference>
<dbReference type="Gene3D" id="3.40.50.2000">
    <property type="entry name" value="Glycogen Phosphorylase B"/>
    <property type="match status" value="2"/>
</dbReference>
<evidence type="ECO:0000259" key="3">
    <source>
        <dbReference type="Pfam" id="PF00534"/>
    </source>
</evidence>
<reference evidence="5" key="1">
    <citation type="submission" date="2021-07" db="EMBL/GenBank/DDBJ databases">
        <title>New genus and species of the family Alcaligenaceae.</title>
        <authorList>
            <person name="Hahn M.W."/>
        </authorList>
    </citation>
    <scope>NUCLEOTIDE SEQUENCE</scope>
    <source>
        <strain evidence="5">LF4-65</strain>
    </source>
</reference>